<sequence length="900" mass="103381">MMEDVLYCKDLHDPIKGDSAKPSSMLDKEWAKMHRKTIGCIRQCIEVSVFHHVSQETKADTLWKKLESHYERKTAQKKAFAIRKLKEGRSIAEHLSEFQDLVNQLTRMNLMEEDELQALLLLSSLPDNWESLVVSLSNSTLNGVLQLAMVKDREDECCHVADPYDEWVIDSAASYHVTPRREFFTSYKARNLGRVKMGYESHLGNGKWKLFKGLLVFARGKICWTLYKTQVKLCRDMVNAAQDDSTPDLWHRRLAYMNEKGWQILEKKSLIPFSKDLASSDVCGPIEVESLGGNRYFVTFIDDASRKVWVYVLKTKDQVFQLFKKFHAMVERQKGKSLKCLRTDNGGEYTSNEFENYCSEYGIRHEKTVPDTPQHNGVAKRINCTIVEKRLKLDDKATPCIFVGYGDAEFGYKLWDPKKKKMIRSRDVVFHKNENITNFEKSEKSKSTVEGVSDLTPTSSSSNIATDIEEVQVENYGDEPAGVGGDDAIDTKGFEQGEQPIPPEMEEPQEVQSHKDKQSWMKAMHEEMNSLHKNNTYELVELPKGKKALRNKWVFKLKKDASLDLELEQMDVKTAFLHGDLEEEIYMVQLEGFEAKGKEHKVCRLKKSLYGLKQAPRQWYKKFDSFMVGQGYTRTDADHCVLKKELFKSFDMKDLGPVRQILGMQILRDRKAKKLWLSQEKYIERVLERFNMKHAKLVSTPLGGHFKLSKKSCPSSNKEKENMASIPYSSAVGSLMYAMVCTRPDIAHAVGVVNMAGDLDGRKSTSRFLFTFVGGAVSWQPKLQKCVTLSTTEAEYIAATEAGKEMLWMKRFLQDLGLKQDEYVVHCDSQSALDLSKNSTYHSRMKHIDVRYHWLRLIVDQQLMQLRKIHTDKNPADMLTKVVPKEKLELYAGSTGMNSN</sequence>
<dbReference type="Pfam" id="PF22936">
    <property type="entry name" value="Pol_BBD"/>
    <property type="match status" value="1"/>
</dbReference>
<dbReference type="InterPro" id="IPR013103">
    <property type="entry name" value="RVT_2"/>
</dbReference>
<dbReference type="AlphaFoldDB" id="A0A2N9FP48"/>
<keyword evidence="1" id="KW-0645">Protease</keyword>
<gene>
    <name evidence="6" type="ORF">FSB_LOCUS16611</name>
</gene>
<dbReference type="InterPro" id="IPR012337">
    <property type="entry name" value="RNaseH-like_sf"/>
</dbReference>
<keyword evidence="3" id="KW-0064">Aspartyl protease</keyword>
<evidence type="ECO:0000256" key="2">
    <source>
        <dbReference type="ARBA" id="ARBA00022723"/>
    </source>
</evidence>
<keyword evidence="2" id="KW-0479">Metal-binding</keyword>
<dbReference type="Pfam" id="PF07727">
    <property type="entry name" value="RVT_2"/>
    <property type="match status" value="2"/>
</dbReference>
<dbReference type="Gene3D" id="3.30.420.10">
    <property type="entry name" value="Ribonuclease H-like superfamily/Ribonuclease H"/>
    <property type="match status" value="1"/>
</dbReference>
<feature type="domain" description="Integrase catalytic" evidence="5">
    <location>
        <begin position="268"/>
        <end position="465"/>
    </location>
</feature>
<dbReference type="InterPro" id="IPR054722">
    <property type="entry name" value="PolX-like_BBD"/>
</dbReference>
<reference evidence="6" key="1">
    <citation type="submission" date="2018-02" db="EMBL/GenBank/DDBJ databases">
        <authorList>
            <person name="Cohen D.B."/>
            <person name="Kent A.D."/>
        </authorList>
    </citation>
    <scope>NUCLEOTIDE SEQUENCE</scope>
</reference>
<dbReference type="SUPFAM" id="SSF53098">
    <property type="entry name" value="Ribonuclease H-like"/>
    <property type="match status" value="1"/>
</dbReference>
<protein>
    <recommendedName>
        <fullName evidence="5">Integrase catalytic domain-containing protein</fullName>
    </recommendedName>
</protein>
<dbReference type="Pfam" id="PF14223">
    <property type="entry name" value="Retrotran_gag_2"/>
    <property type="match status" value="1"/>
</dbReference>
<evidence type="ECO:0000256" key="4">
    <source>
        <dbReference type="ARBA" id="ARBA00022801"/>
    </source>
</evidence>
<dbReference type="GO" id="GO:0015074">
    <property type="term" value="P:DNA integration"/>
    <property type="evidence" value="ECO:0007669"/>
    <property type="project" value="InterPro"/>
</dbReference>
<dbReference type="GO" id="GO:0046872">
    <property type="term" value="F:metal ion binding"/>
    <property type="evidence" value="ECO:0007669"/>
    <property type="project" value="UniProtKB-KW"/>
</dbReference>
<accession>A0A2N9FP48</accession>
<evidence type="ECO:0000256" key="3">
    <source>
        <dbReference type="ARBA" id="ARBA00022750"/>
    </source>
</evidence>
<dbReference type="CDD" id="cd09272">
    <property type="entry name" value="RNase_HI_RT_Ty1"/>
    <property type="match status" value="1"/>
</dbReference>
<dbReference type="PANTHER" id="PTHR42648:SF28">
    <property type="entry name" value="TRANSPOSON-ENCODED PROTEIN WITH RIBONUCLEASE H-LIKE AND RETROVIRUS ZINC FINGER-LIKE DOMAINS"/>
    <property type="match status" value="1"/>
</dbReference>
<dbReference type="GO" id="GO:0004190">
    <property type="term" value="F:aspartic-type endopeptidase activity"/>
    <property type="evidence" value="ECO:0007669"/>
    <property type="project" value="UniProtKB-KW"/>
</dbReference>
<proteinExistence type="predicted"/>
<dbReference type="PROSITE" id="PS50994">
    <property type="entry name" value="INTEGRASE"/>
    <property type="match status" value="1"/>
</dbReference>
<name>A0A2N9FP48_FAGSY</name>
<keyword evidence="4" id="KW-0378">Hydrolase</keyword>
<dbReference type="GO" id="GO:0006508">
    <property type="term" value="P:proteolysis"/>
    <property type="evidence" value="ECO:0007669"/>
    <property type="project" value="UniProtKB-KW"/>
</dbReference>
<dbReference type="InterPro" id="IPR036397">
    <property type="entry name" value="RNaseH_sf"/>
</dbReference>
<dbReference type="Pfam" id="PF00665">
    <property type="entry name" value="rve"/>
    <property type="match status" value="1"/>
</dbReference>
<evidence type="ECO:0000313" key="6">
    <source>
        <dbReference type="EMBL" id="SPC88729.1"/>
    </source>
</evidence>
<dbReference type="InterPro" id="IPR057670">
    <property type="entry name" value="SH3_retrovirus"/>
</dbReference>
<evidence type="ECO:0000256" key="1">
    <source>
        <dbReference type="ARBA" id="ARBA00022670"/>
    </source>
</evidence>
<dbReference type="EMBL" id="OIVN01001014">
    <property type="protein sequence ID" value="SPC88729.1"/>
    <property type="molecule type" value="Genomic_DNA"/>
</dbReference>
<organism evidence="6">
    <name type="scientific">Fagus sylvatica</name>
    <name type="common">Beechnut</name>
    <dbReference type="NCBI Taxonomy" id="28930"/>
    <lineage>
        <taxon>Eukaryota</taxon>
        <taxon>Viridiplantae</taxon>
        <taxon>Streptophyta</taxon>
        <taxon>Embryophyta</taxon>
        <taxon>Tracheophyta</taxon>
        <taxon>Spermatophyta</taxon>
        <taxon>Magnoliopsida</taxon>
        <taxon>eudicotyledons</taxon>
        <taxon>Gunneridae</taxon>
        <taxon>Pentapetalae</taxon>
        <taxon>rosids</taxon>
        <taxon>fabids</taxon>
        <taxon>Fagales</taxon>
        <taxon>Fagaceae</taxon>
        <taxon>Fagus</taxon>
    </lineage>
</organism>
<evidence type="ECO:0000259" key="5">
    <source>
        <dbReference type="PROSITE" id="PS50994"/>
    </source>
</evidence>
<dbReference type="InterPro" id="IPR039537">
    <property type="entry name" value="Retrotran_Ty1/copia-like"/>
</dbReference>
<dbReference type="GO" id="GO:0003676">
    <property type="term" value="F:nucleic acid binding"/>
    <property type="evidence" value="ECO:0007669"/>
    <property type="project" value="InterPro"/>
</dbReference>
<dbReference type="InterPro" id="IPR043502">
    <property type="entry name" value="DNA/RNA_pol_sf"/>
</dbReference>
<dbReference type="Pfam" id="PF25597">
    <property type="entry name" value="SH3_retrovirus"/>
    <property type="match status" value="1"/>
</dbReference>
<dbReference type="SUPFAM" id="SSF56672">
    <property type="entry name" value="DNA/RNA polymerases"/>
    <property type="match status" value="1"/>
</dbReference>
<dbReference type="PANTHER" id="PTHR42648">
    <property type="entry name" value="TRANSPOSASE, PUTATIVE-RELATED"/>
    <property type="match status" value="1"/>
</dbReference>
<dbReference type="InterPro" id="IPR001584">
    <property type="entry name" value="Integrase_cat-core"/>
</dbReference>